<dbReference type="RefSeq" id="WP_146845840.1">
    <property type="nucleotide sequence ID" value="NZ_BJWH01000008.1"/>
</dbReference>
<accession>A0A511JL00</accession>
<evidence type="ECO:0000313" key="1">
    <source>
        <dbReference type="EMBL" id="GEL98303.1"/>
    </source>
</evidence>
<name>A0A511JL00_9CELL</name>
<dbReference type="InterPro" id="IPR015946">
    <property type="entry name" value="KH_dom-like_a/b"/>
</dbReference>
<keyword evidence="2" id="KW-1185">Reference proteome</keyword>
<dbReference type="SUPFAM" id="SSF82784">
    <property type="entry name" value="OsmC-like"/>
    <property type="match status" value="1"/>
</dbReference>
<proteinExistence type="predicted"/>
<dbReference type="Gene3D" id="3.30.300.20">
    <property type="match status" value="1"/>
</dbReference>
<sequence length="151" mass="16011">MTTEQTTAPDITKNAGDTELWVERTGKRLYTGRNSRGAEVSIGGVEVDGAFSPGELLKIALAGCSGLSADSKLAHRLGDDVDVVIKVSGMAGDEDRYPAFAEELVVDLSSLDPEARERLITVVHRAIDSHCTVGRTLDAGANVQLTVTGER</sequence>
<dbReference type="AlphaFoldDB" id="A0A511JL00"/>
<dbReference type="Proteomes" id="UP000321049">
    <property type="component" value="Unassembled WGS sequence"/>
</dbReference>
<evidence type="ECO:0000313" key="2">
    <source>
        <dbReference type="Proteomes" id="UP000321049"/>
    </source>
</evidence>
<organism evidence="1 2">
    <name type="scientific">Cellulomonas terrae</name>
    <dbReference type="NCBI Taxonomy" id="311234"/>
    <lineage>
        <taxon>Bacteria</taxon>
        <taxon>Bacillati</taxon>
        <taxon>Actinomycetota</taxon>
        <taxon>Actinomycetes</taxon>
        <taxon>Micrococcales</taxon>
        <taxon>Cellulomonadaceae</taxon>
        <taxon>Cellulomonas</taxon>
    </lineage>
</organism>
<dbReference type="OrthoDB" id="4703953at2"/>
<reference evidence="1 2" key="1">
    <citation type="submission" date="2019-07" db="EMBL/GenBank/DDBJ databases">
        <title>Whole genome shotgun sequence of Cellulomonas terrae NBRC 100819.</title>
        <authorList>
            <person name="Hosoyama A."/>
            <person name="Uohara A."/>
            <person name="Ohji S."/>
            <person name="Ichikawa N."/>
        </authorList>
    </citation>
    <scope>NUCLEOTIDE SEQUENCE [LARGE SCALE GENOMIC DNA]</scope>
    <source>
        <strain evidence="1 2">NBRC 100819</strain>
    </source>
</reference>
<protein>
    <recommendedName>
        <fullName evidence="3">Osmotically inducible protein C</fullName>
    </recommendedName>
</protein>
<evidence type="ECO:0008006" key="3">
    <source>
        <dbReference type="Google" id="ProtNLM"/>
    </source>
</evidence>
<dbReference type="InterPro" id="IPR003718">
    <property type="entry name" value="OsmC/Ohr_fam"/>
</dbReference>
<dbReference type="InterPro" id="IPR036102">
    <property type="entry name" value="OsmC/Ohrsf"/>
</dbReference>
<dbReference type="Pfam" id="PF02566">
    <property type="entry name" value="OsmC"/>
    <property type="match status" value="1"/>
</dbReference>
<gene>
    <name evidence="1" type="ORF">CTE05_18500</name>
</gene>
<dbReference type="EMBL" id="BJWH01000008">
    <property type="protein sequence ID" value="GEL98303.1"/>
    <property type="molecule type" value="Genomic_DNA"/>
</dbReference>
<comment type="caution">
    <text evidence="1">The sequence shown here is derived from an EMBL/GenBank/DDBJ whole genome shotgun (WGS) entry which is preliminary data.</text>
</comment>